<dbReference type="EMBL" id="JABZFV010000284">
    <property type="protein sequence ID" value="MBF0935564.1"/>
    <property type="molecule type" value="Genomic_DNA"/>
</dbReference>
<gene>
    <name evidence="3" type="ORF">HXK00_08010</name>
</gene>
<evidence type="ECO:0000256" key="1">
    <source>
        <dbReference type="ARBA" id="ARBA00022801"/>
    </source>
</evidence>
<dbReference type="CDD" id="cd09079">
    <property type="entry name" value="RgfB-like"/>
    <property type="match status" value="1"/>
</dbReference>
<reference evidence="3" key="1">
    <citation type="submission" date="2020-04" db="EMBL/GenBank/DDBJ databases">
        <title>Deep metagenomics examines the oral microbiome during advanced dental caries in children, revealing novel taxa and co-occurrences with host molecules.</title>
        <authorList>
            <person name="Baker J.L."/>
            <person name="Morton J.T."/>
            <person name="Dinis M."/>
            <person name="Alvarez R."/>
            <person name="Tran N.C."/>
            <person name="Knight R."/>
            <person name="Edlund A."/>
        </authorList>
    </citation>
    <scope>NUCLEOTIDE SEQUENCE</scope>
    <source>
        <strain evidence="3">JCVI_23_bin.16</strain>
    </source>
</reference>
<dbReference type="InterPro" id="IPR036691">
    <property type="entry name" value="Endo/exonu/phosph_ase_sf"/>
</dbReference>
<dbReference type="InterPro" id="IPR051547">
    <property type="entry name" value="TDP2-like"/>
</dbReference>
<evidence type="ECO:0000313" key="3">
    <source>
        <dbReference type="EMBL" id="MBF0935564.1"/>
    </source>
</evidence>
<protein>
    <submittedName>
        <fullName evidence="3">Endonuclease/exonuclease/phosphatase family protein</fullName>
    </submittedName>
</protein>
<dbReference type="AlphaFoldDB" id="A0A929MUN2"/>
<keyword evidence="3" id="KW-0540">Nuclease</keyword>
<keyword evidence="1" id="KW-0378">Hydrolase</keyword>
<dbReference type="GO" id="GO:0004519">
    <property type="term" value="F:endonuclease activity"/>
    <property type="evidence" value="ECO:0007669"/>
    <property type="project" value="UniProtKB-KW"/>
</dbReference>
<feature type="domain" description="Endonuclease/exonuclease/phosphatase" evidence="2">
    <location>
        <begin position="18"/>
        <end position="268"/>
    </location>
</feature>
<dbReference type="SUPFAM" id="SSF56219">
    <property type="entry name" value="DNase I-like"/>
    <property type="match status" value="1"/>
</dbReference>
<comment type="caution">
    <text evidence="3">The sequence shown here is derived from an EMBL/GenBank/DDBJ whole genome shotgun (WGS) entry which is preliminary data.</text>
</comment>
<evidence type="ECO:0000313" key="4">
    <source>
        <dbReference type="Proteomes" id="UP000757900"/>
    </source>
</evidence>
<proteinExistence type="predicted"/>
<dbReference type="InterPro" id="IPR005135">
    <property type="entry name" value="Endo/exonuclease/phosphatase"/>
</dbReference>
<accession>A0A929MUN2</accession>
<dbReference type="Proteomes" id="UP000757900">
    <property type="component" value="Unassembled WGS sequence"/>
</dbReference>
<name>A0A929MUN2_ABIDE</name>
<sequence>MKLLDLNTHSWIEEEQERKLQELIDFILAGDYDLITLQEVNQTMTAPLWEPDAYFCPVAKQRSIKEDNFARLLVEGLCRAGKAYYWAWADAHIGFDRYDEGVAILSKEPLQPEAYWVSAIQDRTDYHTRVLLRAQTHIGERALQVASGHFSWWDPDSDISFGYEWKKTETILRGHAELPLILMGDFNNPAGKRQEGYDLIATSDLKLQDAFLVAKEKEGEFTVEKAIDGWEGNVDQLRIDLAFLSQDFVVDSYRVVLDGQRGPVVSDHFGLEIIAHWA</sequence>
<dbReference type="Gene3D" id="3.60.10.10">
    <property type="entry name" value="Endonuclease/exonuclease/phosphatase"/>
    <property type="match status" value="1"/>
</dbReference>
<keyword evidence="3" id="KW-0255">Endonuclease</keyword>
<dbReference type="Pfam" id="PF03372">
    <property type="entry name" value="Exo_endo_phos"/>
    <property type="match status" value="1"/>
</dbReference>
<dbReference type="PANTHER" id="PTHR15822:SF23">
    <property type="entry name" value="ENDONUCLEASE_EXONUCLEASE_PHOSPHATASE FAMILY PROTEIN"/>
    <property type="match status" value="1"/>
</dbReference>
<dbReference type="GO" id="GO:0016787">
    <property type="term" value="F:hydrolase activity"/>
    <property type="evidence" value="ECO:0007669"/>
    <property type="project" value="UniProtKB-KW"/>
</dbReference>
<dbReference type="PANTHER" id="PTHR15822">
    <property type="entry name" value="TRAF AND TNF RECEPTOR-ASSOCIATED PROTEIN"/>
    <property type="match status" value="1"/>
</dbReference>
<evidence type="ECO:0000259" key="2">
    <source>
        <dbReference type="Pfam" id="PF03372"/>
    </source>
</evidence>
<organism evidence="3 4">
    <name type="scientific">Abiotrophia defectiva</name>
    <name type="common">Streptococcus defectivus</name>
    <dbReference type="NCBI Taxonomy" id="46125"/>
    <lineage>
        <taxon>Bacteria</taxon>
        <taxon>Bacillati</taxon>
        <taxon>Bacillota</taxon>
        <taxon>Bacilli</taxon>
        <taxon>Lactobacillales</taxon>
        <taxon>Aerococcaceae</taxon>
        <taxon>Abiotrophia</taxon>
    </lineage>
</organism>